<proteinExistence type="predicted"/>
<organism evidence="1">
    <name type="scientific">Arundo donax</name>
    <name type="common">Giant reed</name>
    <name type="synonym">Donax arundinaceus</name>
    <dbReference type="NCBI Taxonomy" id="35708"/>
    <lineage>
        <taxon>Eukaryota</taxon>
        <taxon>Viridiplantae</taxon>
        <taxon>Streptophyta</taxon>
        <taxon>Embryophyta</taxon>
        <taxon>Tracheophyta</taxon>
        <taxon>Spermatophyta</taxon>
        <taxon>Magnoliopsida</taxon>
        <taxon>Liliopsida</taxon>
        <taxon>Poales</taxon>
        <taxon>Poaceae</taxon>
        <taxon>PACMAD clade</taxon>
        <taxon>Arundinoideae</taxon>
        <taxon>Arundineae</taxon>
        <taxon>Arundo</taxon>
    </lineage>
</organism>
<reference evidence="1" key="1">
    <citation type="submission" date="2014-09" db="EMBL/GenBank/DDBJ databases">
        <authorList>
            <person name="Magalhaes I.L.F."/>
            <person name="Oliveira U."/>
            <person name="Santos F.R."/>
            <person name="Vidigal T.H.D.A."/>
            <person name="Brescovit A.D."/>
            <person name="Santos A.J."/>
        </authorList>
    </citation>
    <scope>NUCLEOTIDE SEQUENCE</scope>
    <source>
        <tissue evidence="1">Shoot tissue taken approximately 20 cm above the soil surface</tissue>
    </source>
</reference>
<protein>
    <submittedName>
        <fullName evidence="1">Uncharacterized protein</fullName>
    </submittedName>
</protein>
<sequence>MIHSFCFIQTCHLVSDFYVKVAYNKSRRSIYYWGYCF</sequence>
<accession>A0A0A9GRT4</accession>
<evidence type="ECO:0000313" key="1">
    <source>
        <dbReference type="EMBL" id="JAE27132.1"/>
    </source>
</evidence>
<name>A0A0A9GRT4_ARUDO</name>
<reference evidence="1" key="2">
    <citation type="journal article" date="2015" name="Data Brief">
        <title>Shoot transcriptome of the giant reed, Arundo donax.</title>
        <authorList>
            <person name="Barrero R.A."/>
            <person name="Guerrero F.D."/>
            <person name="Moolhuijzen P."/>
            <person name="Goolsby J.A."/>
            <person name="Tidwell J."/>
            <person name="Bellgard S.E."/>
            <person name="Bellgard M.I."/>
        </authorList>
    </citation>
    <scope>NUCLEOTIDE SEQUENCE</scope>
    <source>
        <tissue evidence="1">Shoot tissue taken approximately 20 cm above the soil surface</tissue>
    </source>
</reference>
<dbReference type="AlphaFoldDB" id="A0A0A9GRT4"/>
<dbReference type="EMBL" id="GBRH01170764">
    <property type="protein sequence ID" value="JAE27132.1"/>
    <property type="molecule type" value="Transcribed_RNA"/>
</dbReference>